<organism evidence="8 9">
    <name type="scientific">Planoprotostelium fungivorum</name>
    <dbReference type="NCBI Taxonomy" id="1890364"/>
    <lineage>
        <taxon>Eukaryota</taxon>
        <taxon>Amoebozoa</taxon>
        <taxon>Evosea</taxon>
        <taxon>Variosea</taxon>
        <taxon>Cavosteliida</taxon>
        <taxon>Cavosteliaceae</taxon>
        <taxon>Planoprotostelium</taxon>
    </lineage>
</organism>
<evidence type="ECO:0000256" key="5">
    <source>
        <dbReference type="PIRSR" id="PIRSR623088-3"/>
    </source>
</evidence>
<evidence type="ECO:0000313" key="8">
    <source>
        <dbReference type="EMBL" id="PRP87513.1"/>
    </source>
</evidence>
<dbReference type="CDD" id="cd00077">
    <property type="entry name" value="HDc"/>
    <property type="match status" value="1"/>
</dbReference>
<sequence>MTLTVETVIGKSVTERRLTLRKSAIVETALEKKEEIVDDLNAEVQELRALVDQIQIEFELIIQAYEEELGHKLIDGTIKPRVSTTEYAPIDRDQTSTPTERMLNKILENPFVSMNKYPALNGSQRSLTENTNPISQNDLSLALVHSQTLRYIDLLIPCININSISRQEAIDLATREFDILPYKEANNELHAVLLLTKIFQDLDLIDTFKIPTVTLHRFIYTIARRYRHVPFHNFYHAFNVTQTMYYFIKSCQASNILTPLETLSMIIAAMCHDCDHPGLNNDFQKKALTRISNLHKKSVLENHHFLNCVAILNKKHCNILVNLSSDELVQVYSSLRDLILATDLAIHGAILKGLEERKTELNSHWRHKRVAMSSEDKKLVMCALMKCADLSNEIRSPQIGQRWAKLVLEEFFQQSDKEKELGLPMTAFMDRSKVIIAKEQINFIEKLCLPLYSLVVQGDLLMNTRRLREIVFPQLQKCIDQLKTNRDGWKSRLNSFFESGEIKKLSNTSIWERKQSKILGNLSSMLDTRASKSPVAGRQSKIL</sequence>
<dbReference type="PROSITE" id="PS51845">
    <property type="entry name" value="PDEASE_I_2"/>
    <property type="match status" value="1"/>
</dbReference>
<dbReference type="InterPro" id="IPR003607">
    <property type="entry name" value="HD/PDEase_dom"/>
</dbReference>
<dbReference type="SMART" id="SM00471">
    <property type="entry name" value="HDc"/>
    <property type="match status" value="1"/>
</dbReference>
<feature type="binding site" evidence="5">
    <location>
        <position position="272"/>
    </location>
    <ligand>
        <name>Zn(2+)</name>
        <dbReference type="ChEBI" id="CHEBI:29105"/>
        <label>1</label>
    </ligand>
</feature>
<feature type="binding site" evidence="4">
    <location>
        <position position="273"/>
    </location>
    <ligand>
        <name>AMP</name>
        <dbReference type="ChEBI" id="CHEBI:456215"/>
    </ligand>
</feature>
<keyword evidence="1 5" id="KW-0479">Metal-binding</keyword>
<dbReference type="PRINTS" id="PR00387">
    <property type="entry name" value="PDIESTERASE1"/>
</dbReference>
<evidence type="ECO:0000256" key="4">
    <source>
        <dbReference type="PIRSR" id="PIRSR623088-2"/>
    </source>
</evidence>
<dbReference type="Proteomes" id="UP000241769">
    <property type="component" value="Unassembled WGS sequence"/>
</dbReference>
<dbReference type="InterPro" id="IPR036971">
    <property type="entry name" value="PDEase_catalytic_dom_sf"/>
</dbReference>
<feature type="coiled-coil region" evidence="6">
    <location>
        <begin position="30"/>
        <end position="57"/>
    </location>
</feature>
<dbReference type="STRING" id="1890364.A0A2P6NU66"/>
<dbReference type="SUPFAM" id="SSF109604">
    <property type="entry name" value="HD-domain/PDEase-like"/>
    <property type="match status" value="1"/>
</dbReference>
<dbReference type="InterPro" id="IPR023088">
    <property type="entry name" value="PDEase"/>
</dbReference>
<dbReference type="Pfam" id="PF00233">
    <property type="entry name" value="PDEase_I"/>
    <property type="match status" value="1"/>
</dbReference>
<feature type="binding site" evidence="5">
    <location>
        <position position="389"/>
    </location>
    <ligand>
        <name>Zn(2+)</name>
        <dbReference type="ChEBI" id="CHEBI:29105"/>
        <label>1</label>
    </ligand>
</feature>
<evidence type="ECO:0000256" key="1">
    <source>
        <dbReference type="ARBA" id="ARBA00022723"/>
    </source>
</evidence>
<feature type="binding site" evidence="5">
    <location>
        <position position="236"/>
    </location>
    <ligand>
        <name>Zn(2+)</name>
        <dbReference type="ChEBI" id="CHEBI:29105"/>
        <label>1</label>
    </ligand>
</feature>
<dbReference type="GO" id="GO:0004114">
    <property type="term" value="F:3',5'-cyclic-nucleotide phosphodiesterase activity"/>
    <property type="evidence" value="ECO:0007669"/>
    <property type="project" value="InterPro"/>
</dbReference>
<feature type="binding site" evidence="5">
    <location>
        <position position="273"/>
    </location>
    <ligand>
        <name>Zn(2+)</name>
        <dbReference type="ChEBI" id="CHEBI:29105"/>
        <label>2</label>
    </ligand>
</feature>
<feature type="binding site" evidence="4">
    <location>
        <begin position="232"/>
        <end position="236"/>
    </location>
    <ligand>
        <name>AMP</name>
        <dbReference type="ChEBI" id="CHEBI:456215"/>
    </ligand>
</feature>
<feature type="binding site" evidence="4">
    <location>
        <position position="389"/>
    </location>
    <ligand>
        <name>AMP</name>
        <dbReference type="ChEBI" id="CHEBI:456215"/>
    </ligand>
</feature>
<keyword evidence="9" id="KW-1185">Reference proteome</keyword>
<evidence type="ECO:0000256" key="2">
    <source>
        <dbReference type="ARBA" id="ARBA00022801"/>
    </source>
</evidence>
<proteinExistence type="predicted"/>
<keyword evidence="6" id="KW-0175">Coiled coil</keyword>
<evidence type="ECO:0000256" key="3">
    <source>
        <dbReference type="PIRSR" id="PIRSR623088-1"/>
    </source>
</evidence>
<dbReference type="PANTHER" id="PTHR11347">
    <property type="entry name" value="CYCLIC NUCLEOTIDE PHOSPHODIESTERASE"/>
    <property type="match status" value="1"/>
</dbReference>
<dbReference type="Gene3D" id="1.10.1300.10">
    <property type="entry name" value="3'5'-cyclic nucleotide phosphodiesterase, catalytic domain"/>
    <property type="match status" value="1"/>
</dbReference>
<feature type="domain" description="PDEase" evidence="7">
    <location>
        <begin position="147"/>
        <end position="496"/>
    </location>
</feature>
<dbReference type="EMBL" id="MDYQ01000020">
    <property type="protein sequence ID" value="PRP87513.1"/>
    <property type="molecule type" value="Genomic_DNA"/>
</dbReference>
<gene>
    <name evidence="8" type="ORF">PROFUN_00724</name>
</gene>
<comment type="caution">
    <text evidence="8">The sequence shown here is derived from an EMBL/GenBank/DDBJ whole genome shotgun (WGS) entry which is preliminary data.</text>
</comment>
<feature type="binding site" evidence="4">
    <location>
        <position position="440"/>
    </location>
    <ligand>
        <name>AMP</name>
        <dbReference type="ChEBI" id="CHEBI:456215"/>
    </ligand>
</feature>
<evidence type="ECO:0000313" key="9">
    <source>
        <dbReference type="Proteomes" id="UP000241769"/>
    </source>
</evidence>
<name>A0A2P6NU66_9EUKA</name>
<dbReference type="InterPro" id="IPR002073">
    <property type="entry name" value="PDEase_catalytic_dom"/>
</dbReference>
<keyword evidence="2" id="KW-0378">Hydrolase</keyword>
<feature type="binding site" evidence="5">
    <location>
        <position position="273"/>
    </location>
    <ligand>
        <name>Zn(2+)</name>
        <dbReference type="ChEBI" id="CHEBI:29105"/>
        <label>1</label>
    </ligand>
</feature>
<dbReference type="GO" id="GO:0046872">
    <property type="term" value="F:metal ion binding"/>
    <property type="evidence" value="ECO:0007669"/>
    <property type="project" value="UniProtKB-KW"/>
</dbReference>
<evidence type="ECO:0000256" key="6">
    <source>
        <dbReference type="SAM" id="Coils"/>
    </source>
</evidence>
<dbReference type="GO" id="GO:0007165">
    <property type="term" value="P:signal transduction"/>
    <property type="evidence" value="ECO:0007669"/>
    <property type="project" value="InterPro"/>
</dbReference>
<protein>
    <recommendedName>
        <fullName evidence="7">PDEase domain-containing protein</fullName>
    </recommendedName>
</protein>
<dbReference type="AlphaFoldDB" id="A0A2P6NU66"/>
<reference evidence="8 9" key="1">
    <citation type="journal article" date="2018" name="Genome Biol. Evol.">
        <title>Multiple Roots of Fruiting Body Formation in Amoebozoa.</title>
        <authorList>
            <person name="Hillmann F."/>
            <person name="Forbes G."/>
            <person name="Novohradska S."/>
            <person name="Ferling I."/>
            <person name="Riege K."/>
            <person name="Groth M."/>
            <person name="Westermann M."/>
            <person name="Marz M."/>
            <person name="Spaller T."/>
            <person name="Winckler T."/>
            <person name="Schaap P."/>
            <person name="Glockner G."/>
        </authorList>
    </citation>
    <scope>NUCLEOTIDE SEQUENCE [LARGE SCALE GENOMIC DNA]</scope>
    <source>
        <strain evidence="8 9">Jena</strain>
    </source>
</reference>
<accession>A0A2P6NU66</accession>
<feature type="active site" description="Proton donor" evidence="3">
    <location>
        <position position="232"/>
    </location>
</feature>
<evidence type="ECO:0000259" key="7">
    <source>
        <dbReference type="PROSITE" id="PS51845"/>
    </source>
</evidence>
<dbReference type="InParanoid" id="A0A2P6NU66"/>
<dbReference type="OrthoDB" id="17741at2759"/>